<keyword evidence="4" id="KW-1133">Transmembrane helix</keyword>
<dbReference type="InterPro" id="IPR036890">
    <property type="entry name" value="HATPase_C_sf"/>
</dbReference>
<evidence type="ECO:0000256" key="2">
    <source>
        <dbReference type="ARBA" id="ARBA00022777"/>
    </source>
</evidence>
<evidence type="ECO:0000259" key="5">
    <source>
        <dbReference type="SMART" id="SM00387"/>
    </source>
</evidence>
<name>A0ABQ6Z456_9GAMM</name>
<evidence type="ECO:0000313" key="7">
    <source>
        <dbReference type="Proteomes" id="UP000788419"/>
    </source>
</evidence>
<keyword evidence="2" id="KW-0418">Kinase</keyword>
<keyword evidence="7" id="KW-1185">Reference proteome</keyword>
<dbReference type="Gene3D" id="3.30.565.10">
    <property type="entry name" value="Histidine kinase-like ATPase, C-terminal domain"/>
    <property type="match status" value="1"/>
</dbReference>
<dbReference type="InterPro" id="IPR050482">
    <property type="entry name" value="Sensor_HK_TwoCompSys"/>
</dbReference>
<dbReference type="Gene3D" id="1.20.5.1930">
    <property type="match status" value="1"/>
</dbReference>
<keyword evidence="4" id="KW-0812">Transmembrane</keyword>
<keyword evidence="3" id="KW-0902">Two-component regulatory system</keyword>
<proteinExistence type="predicted"/>
<dbReference type="SMART" id="SM00387">
    <property type="entry name" value="HATPase_c"/>
    <property type="match status" value="1"/>
</dbReference>
<protein>
    <recommendedName>
        <fullName evidence="5">Histidine kinase/HSP90-like ATPase domain-containing protein</fullName>
    </recommendedName>
</protein>
<dbReference type="EMBL" id="PDWN01000016">
    <property type="protein sequence ID" value="KAF1692396.1"/>
    <property type="molecule type" value="Genomic_DNA"/>
</dbReference>
<keyword evidence="4" id="KW-0472">Membrane</keyword>
<feature type="transmembrane region" description="Helical" evidence="4">
    <location>
        <begin position="122"/>
        <end position="146"/>
    </location>
</feature>
<dbReference type="PANTHER" id="PTHR24421">
    <property type="entry name" value="NITRATE/NITRITE SENSOR PROTEIN NARX-RELATED"/>
    <property type="match status" value="1"/>
</dbReference>
<dbReference type="Pfam" id="PF07730">
    <property type="entry name" value="HisKA_3"/>
    <property type="match status" value="1"/>
</dbReference>
<feature type="transmembrane region" description="Helical" evidence="4">
    <location>
        <begin position="198"/>
        <end position="216"/>
    </location>
</feature>
<feature type="transmembrane region" description="Helical" evidence="4">
    <location>
        <begin position="42"/>
        <end position="58"/>
    </location>
</feature>
<dbReference type="CDD" id="cd16917">
    <property type="entry name" value="HATPase_UhpB-NarQ-NarX-like"/>
    <property type="match status" value="1"/>
</dbReference>
<evidence type="ECO:0000256" key="3">
    <source>
        <dbReference type="ARBA" id="ARBA00023012"/>
    </source>
</evidence>
<organism evidence="6 7">
    <name type="scientific">Pseudoxanthomonas daejeonensis</name>
    <dbReference type="NCBI Taxonomy" id="266062"/>
    <lineage>
        <taxon>Bacteria</taxon>
        <taxon>Pseudomonadati</taxon>
        <taxon>Pseudomonadota</taxon>
        <taxon>Gammaproteobacteria</taxon>
        <taxon>Lysobacterales</taxon>
        <taxon>Lysobacteraceae</taxon>
        <taxon>Pseudoxanthomonas</taxon>
    </lineage>
</organism>
<dbReference type="Proteomes" id="UP000788419">
    <property type="component" value="Unassembled WGS sequence"/>
</dbReference>
<evidence type="ECO:0000256" key="1">
    <source>
        <dbReference type="ARBA" id="ARBA00022679"/>
    </source>
</evidence>
<dbReference type="InterPro" id="IPR011712">
    <property type="entry name" value="Sig_transdc_His_kin_sub3_dim/P"/>
</dbReference>
<feature type="transmembrane region" description="Helical" evidence="4">
    <location>
        <begin position="158"/>
        <end position="178"/>
    </location>
</feature>
<reference evidence="6 7" key="1">
    <citation type="submission" date="2017-10" db="EMBL/GenBank/DDBJ databases">
        <title>Whole genome sequencing of members of genus Pseudoxanthomonas.</title>
        <authorList>
            <person name="Kumar S."/>
            <person name="Bansal K."/>
            <person name="Kaur A."/>
            <person name="Patil P."/>
            <person name="Sharma S."/>
            <person name="Patil P.B."/>
        </authorList>
    </citation>
    <scope>NUCLEOTIDE SEQUENCE [LARGE SCALE GENOMIC DNA]</scope>
    <source>
        <strain evidence="6 7">DSM 17801</strain>
    </source>
</reference>
<sequence length="519" mass="56050">MDIPPLKRNGLQALAVPLCACAAGLIAQLLSFALWVRPVGTTALWFPGALALAFMAALPRRRWPVVLVALGVGGTLAFQLRDGLSVQAAYGYAGLVAMLLPTGVMLRFPLRGERLFVQMGDLFRYYLVAVLLFPMAGTAWAVYIILSTKHRLELFAEIWFLSVPCFAAAAAMVAPLLIEGRSFLRLDRAQAGREVQWTVLFCAANLLLAAFLWNTLPDSTNRLPALAFSPIPLLVLSVFRLAPFGICATFVVSMTPATVAAIHMDLPNRSDIGLVNTQILQWSIIAVGFVIQTLSLMVQSSRSAQARLAETAALAIRRQEEERASVSRELHDSIGQRIALAAFTLGNLPAHAADGSTQSIEDVRSNLLDVLDEVRTISRQLHPSAISQAGLPAALEALAGEIGRHWHGRVELDLAPIDTVPGEDVALHLFRIAQEAARNAIEHGQPATLLFRLGEDRSGLYLEVGDDGRGFDTASANPDAGLGLLNMRERCRHIGAALDIISDDSAGGTRICVRLERLA</sequence>
<feature type="transmembrane region" description="Helical" evidence="4">
    <location>
        <begin position="63"/>
        <end position="80"/>
    </location>
</feature>
<comment type="caution">
    <text evidence="6">The sequence shown here is derived from an EMBL/GenBank/DDBJ whole genome shotgun (WGS) entry which is preliminary data.</text>
</comment>
<dbReference type="InterPro" id="IPR003594">
    <property type="entry name" value="HATPase_dom"/>
</dbReference>
<feature type="transmembrane region" description="Helical" evidence="4">
    <location>
        <begin position="12"/>
        <end position="36"/>
    </location>
</feature>
<keyword evidence="1" id="KW-0808">Transferase</keyword>
<feature type="transmembrane region" description="Helical" evidence="4">
    <location>
        <begin position="92"/>
        <end position="110"/>
    </location>
</feature>
<gene>
    <name evidence="6" type="ORF">CSC65_14275</name>
</gene>
<dbReference type="SUPFAM" id="SSF55874">
    <property type="entry name" value="ATPase domain of HSP90 chaperone/DNA topoisomerase II/histidine kinase"/>
    <property type="match status" value="1"/>
</dbReference>
<evidence type="ECO:0000256" key="4">
    <source>
        <dbReference type="SAM" id="Phobius"/>
    </source>
</evidence>
<dbReference type="Pfam" id="PF02518">
    <property type="entry name" value="HATPase_c"/>
    <property type="match status" value="1"/>
</dbReference>
<evidence type="ECO:0000313" key="6">
    <source>
        <dbReference type="EMBL" id="KAF1692396.1"/>
    </source>
</evidence>
<dbReference type="RefSeq" id="WP_162411275.1">
    <property type="nucleotide sequence ID" value="NZ_PDWN01000016.1"/>
</dbReference>
<accession>A0ABQ6Z456</accession>
<feature type="transmembrane region" description="Helical" evidence="4">
    <location>
        <begin position="279"/>
        <end position="298"/>
    </location>
</feature>
<feature type="domain" description="Histidine kinase/HSP90-like ATPase" evidence="5">
    <location>
        <begin position="424"/>
        <end position="519"/>
    </location>
</feature>